<name>A0A8D8H8Z9_CULPI</name>
<accession>A0A8D8H8Z9</accession>
<proteinExistence type="predicted"/>
<dbReference type="EMBL" id="HBUE01308604">
    <property type="protein sequence ID" value="CAG6582336.1"/>
    <property type="molecule type" value="Transcribed_RNA"/>
</dbReference>
<sequence>MRVHTKARQRYAADRPAQVRAASERSGPLPADDRQPGPVGRRRGPARVEGVQSDRLQAGQKPIEQGSRLHSVQLCPTVRAVQDVRGEATHRILSGTCTDRDDRFWPAQGRGRVAAVLGLRCGFSRDAATSAGRWSAGARFAPCCARVHLRAGDLPQQVLPTRSDFDGESRPHAANNICEDLPFEVGIPRFVDASGSVGAGTG</sequence>
<dbReference type="AlphaFoldDB" id="A0A8D8H8Z9"/>
<feature type="region of interest" description="Disordered" evidence="1">
    <location>
        <begin position="1"/>
        <end position="65"/>
    </location>
</feature>
<protein>
    <submittedName>
        <fullName evidence="2">(northern house mosquito) hypothetical protein</fullName>
    </submittedName>
</protein>
<evidence type="ECO:0000313" key="2">
    <source>
        <dbReference type="EMBL" id="CAG6530510.1"/>
    </source>
</evidence>
<dbReference type="EMBL" id="HBUE01202417">
    <property type="protein sequence ID" value="CAG6530510.1"/>
    <property type="molecule type" value="Transcribed_RNA"/>
</dbReference>
<organism evidence="2">
    <name type="scientific">Culex pipiens</name>
    <name type="common">House mosquito</name>
    <dbReference type="NCBI Taxonomy" id="7175"/>
    <lineage>
        <taxon>Eukaryota</taxon>
        <taxon>Metazoa</taxon>
        <taxon>Ecdysozoa</taxon>
        <taxon>Arthropoda</taxon>
        <taxon>Hexapoda</taxon>
        <taxon>Insecta</taxon>
        <taxon>Pterygota</taxon>
        <taxon>Neoptera</taxon>
        <taxon>Endopterygota</taxon>
        <taxon>Diptera</taxon>
        <taxon>Nematocera</taxon>
        <taxon>Culicoidea</taxon>
        <taxon>Culicidae</taxon>
        <taxon>Culicinae</taxon>
        <taxon>Culicini</taxon>
        <taxon>Culex</taxon>
        <taxon>Culex</taxon>
    </lineage>
</organism>
<reference evidence="2" key="1">
    <citation type="submission" date="2021-05" db="EMBL/GenBank/DDBJ databases">
        <authorList>
            <person name="Alioto T."/>
            <person name="Alioto T."/>
            <person name="Gomez Garrido J."/>
        </authorList>
    </citation>
    <scope>NUCLEOTIDE SEQUENCE</scope>
</reference>
<evidence type="ECO:0000256" key="1">
    <source>
        <dbReference type="SAM" id="MobiDB-lite"/>
    </source>
</evidence>